<sequence>MGAPVIFVDKKDGTRRMCVDYRALNKVTIKNKYPLPRIEDLFDQMRGAKVFSKIDLRSGYHQVKIRKEDIPKTAFTCRYGLYEYLVMSFGLTNAPANFMYLMNKVFMEYLDKFVVVFIDDIMVFSKNEEEHEEHLRLVLQKLREHQLYAKFSKCEFWLKEVSFLGHVITDGGIMVDPSKVQDVLNWKPPQSVAEIRSFLGLAGYYRRFIEGFSKIAKPMTLLLEKGRKFKWDDACQQSFEELRKKLTTAPVLVMPDIQKGFDVYCDASHVGLGCVLMQEGRVVAYASRQLRKHEKNYPTHDLELAAVVHALKIWRHYMIGKRCRIFTDHKSLKYIFTQKDLNLRQSRWLELINDFDLDIRYHPGKANVVADALSRKSQVNSVIGRLISQELCWEME</sequence>
<dbReference type="PANTHER" id="PTHR37984">
    <property type="entry name" value="PROTEIN CBG26694"/>
    <property type="match status" value="1"/>
</dbReference>
<evidence type="ECO:0000256" key="4">
    <source>
        <dbReference type="ARBA" id="ARBA00022759"/>
    </source>
</evidence>
<dbReference type="CDD" id="cd09274">
    <property type="entry name" value="RNase_HI_RT_Ty3"/>
    <property type="match status" value="1"/>
</dbReference>
<dbReference type="CDD" id="cd01647">
    <property type="entry name" value="RT_LTR"/>
    <property type="match status" value="1"/>
</dbReference>
<dbReference type="EMBL" id="SWBM01000019">
    <property type="protein sequence ID" value="TKC13482.1"/>
    <property type="molecule type" value="Genomic_DNA"/>
</dbReference>
<keyword evidence="5" id="KW-0378">Hydrolase</keyword>
<evidence type="ECO:0000313" key="9">
    <source>
        <dbReference type="Proteomes" id="UP000307756"/>
    </source>
</evidence>
<dbReference type="Pfam" id="PF00078">
    <property type="entry name" value="RVT_1"/>
    <property type="match status" value="1"/>
</dbReference>
<name>A0A4U1CWG0_9BACI</name>
<dbReference type="InterPro" id="IPR000477">
    <property type="entry name" value="RT_dom"/>
</dbReference>
<keyword evidence="9" id="KW-1185">Reference proteome</keyword>
<dbReference type="Proteomes" id="UP000307756">
    <property type="component" value="Unassembled WGS sequence"/>
</dbReference>
<accession>A0A4U1CWG0</accession>
<dbReference type="InterPro" id="IPR050951">
    <property type="entry name" value="Retrovirus_Pol_polyprotein"/>
</dbReference>
<dbReference type="Pfam" id="PF17917">
    <property type="entry name" value="RT_RNaseH"/>
    <property type="match status" value="1"/>
</dbReference>
<dbReference type="InterPro" id="IPR041373">
    <property type="entry name" value="RT_RNaseH"/>
</dbReference>
<reference evidence="8 9" key="1">
    <citation type="journal article" date="2011" name="J. Microbiol.">
        <title>Bacillus kyonggiensis sp. nov., isolated from soil of a lettuce field.</title>
        <authorList>
            <person name="Dong K."/>
            <person name="Lee S."/>
        </authorList>
    </citation>
    <scope>NUCLEOTIDE SEQUENCE [LARGE SCALE GENOMIC DNA]</scope>
    <source>
        <strain evidence="8 9">NB22</strain>
    </source>
</reference>
<evidence type="ECO:0000256" key="2">
    <source>
        <dbReference type="ARBA" id="ARBA00022695"/>
    </source>
</evidence>
<dbReference type="InterPro" id="IPR043502">
    <property type="entry name" value="DNA/RNA_pol_sf"/>
</dbReference>
<keyword evidence="3" id="KW-0540">Nuclease</keyword>
<dbReference type="GO" id="GO:0003964">
    <property type="term" value="F:RNA-directed DNA polymerase activity"/>
    <property type="evidence" value="ECO:0007669"/>
    <property type="project" value="UniProtKB-KW"/>
</dbReference>
<keyword evidence="1" id="KW-0808">Transferase</keyword>
<protein>
    <recommendedName>
        <fullName evidence="7">Reverse transcriptase domain-containing protein</fullName>
    </recommendedName>
</protein>
<keyword evidence="2" id="KW-0548">Nucleotidyltransferase</keyword>
<dbReference type="PANTHER" id="PTHR37984:SF5">
    <property type="entry name" value="PROTEIN NYNRIN-LIKE"/>
    <property type="match status" value="1"/>
</dbReference>
<evidence type="ECO:0000256" key="1">
    <source>
        <dbReference type="ARBA" id="ARBA00022679"/>
    </source>
</evidence>
<dbReference type="GO" id="GO:0016787">
    <property type="term" value="F:hydrolase activity"/>
    <property type="evidence" value="ECO:0007669"/>
    <property type="project" value="UniProtKB-KW"/>
</dbReference>
<gene>
    <name evidence="8" type="ORF">FA727_23570</name>
</gene>
<dbReference type="PROSITE" id="PS50878">
    <property type="entry name" value="RT_POL"/>
    <property type="match status" value="1"/>
</dbReference>
<dbReference type="InterPro" id="IPR043128">
    <property type="entry name" value="Rev_trsase/Diguanyl_cyclase"/>
</dbReference>
<dbReference type="AlphaFoldDB" id="A0A4U1CWG0"/>
<proteinExistence type="predicted"/>
<organism evidence="8 9">
    <name type="scientific">Robertmurraya kyonggiensis</name>
    <dbReference type="NCBI Taxonomy" id="1037680"/>
    <lineage>
        <taxon>Bacteria</taxon>
        <taxon>Bacillati</taxon>
        <taxon>Bacillota</taxon>
        <taxon>Bacilli</taxon>
        <taxon>Bacillales</taxon>
        <taxon>Bacillaceae</taxon>
        <taxon>Robertmurraya</taxon>
    </lineage>
</organism>
<dbReference type="Gene3D" id="3.30.70.270">
    <property type="match status" value="3"/>
</dbReference>
<evidence type="ECO:0000256" key="5">
    <source>
        <dbReference type="ARBA" id="ARBA00022801"/>
    </source>
</evidence>
<keyword evidence="4" id="KW-0255">Endonuclease</keyword>
<dbReference type="InterPro" id="IPR036397">
    <property type="entry name" value="RNaseH_sf"/>
</dbReference>
<comment type="caution">
    <text evidence="8">The sequence shown here is derived from an EMBL/GenBank/DDBJ whole genome shotgun (WGS) entry which is preliminary data.</text>
</comment>
<dbReference type="GO" id="GO:0003676">
    <property type="term" value="F:nucleic acid binding"/>
    <property type="evidence" value="ECO:0007669"/>
    <property type="project" value="InterPro"/>
</dbReference>
<feature type="domain" description="Reverse transcriptase" evidence="7">
    <location>
        <begin position="1"/>
        <end position="168"/>
    </location>
</feature>
<dbReference type="FunFam" id="3.30.70.270:FF:000020">
    <property type="entry name" value="Transposon Tf2-6 polyprotein-like Protein"/>
    <property type="match status" value="1"/>
</dbReference>
<evidence type="ECO:0000256" key="6">
    <source>
        <dbReference type="ARBA" id="ARBA00022918"/>
    </source>
</evidence>
<evidence type="ECO:0000313" key="8">
    <source>
        <dbReference type="EMBL" id="TKC13482.1"/>
    </source>
</evidence>
<dbReference type="Gene3D" id="3.30.420.10">
    <property type="entry name" value="Ribonuclease H-like superfamily/Ribonuclease H"/>
    <property type="match status" value="1"/>
</dbReference>
<evidence type="ECO:0000256" key="3">
    <source>
        <dbReference type="ARBA" id="ARBA00022722"/>
    </source>
</evidence>
<dbReference type="SUPFAM" id="SSF56672">
    <property type="entry name" value="DNA/RNA polymerases"/>
    <property type="match status" value="1"/>
</dbReference>
<keyword evidence="6" id="KW-0695">RNA-directed DNA polymerase</keyword>
<dbReference type="GO" id="GO:0004519">
    <property type="term" value="F:endonuclease activity"/>
    <property type="evidence" value="ECO:0007669"/>
    <property type="project" value="UniProtKB-KW"/>
</dbReference>
<evidence type="ECO:0000259" key="7">
    <source>
        <dbReference type="PROSITE" id="PS50878"/>
    </source>
</evidence>